<gene>
    <name evidence="1" type="ORF">CWATWH8502_3149</name>
</gene>
<dbReference type="AlphaFoldDB" id="T2ID94"/>
<name>T2ID94_CROWT</name>
<comment type="caution">
    <text evidence="1">The sequence shown here is derived from an EMBL/GenBank/DDBJ whole genome shotgun (WGS) entry which is preliminary data.</text>
</comment>
<accession>T2ID94</accession>
<reference evidence="1 2" key="2">
    <citation type="submission" date="2013-09" db="EMBL/GenBank/DDBJ databases">
        <title>Whole genome comparison of six Crocosphaera watsonii strains with differing phenotypes.</title>
        <authorList>
            <person name="Bench S.R."/>
            <person name="Heller P."/>
            <person name="Frank I."/>
            <person name="Arciniega M."/>
            <person name="Shilova I.N."/>
            <person name="Zehr J.P."/>
        </authorList>
    </citation>
    <scope>NUCLEOTIDE SEQUENCE [LARGE SCALE GENOMIC DNA]</scope>
    <source>
        <strain evidence="1 2">WH 8502</strain>
    </source>
</reference>
<sequence length="56" mass="6615">MSTFVKRKLSKLHEANNFCYDDNLVKEYGDVRMNAYTINFDVITKINDEQFFSTLS</sequence>
<evidence type="ECO:0000313" key="2">
    <source>
        <dbReference type="Proteomes" id="UP000018348"/>
    </source>
</evidence>
<reference evidence="1 2" key="1">
    <citation type="submission" date="2013-01" db="EMBL/GenBank/DDBJ databases">
        <authorList>
            <person name="Bench S."/>
        </authorList>
    </citation>
    <scope>NUCLEOTIDE SEQUENCE [LARGE SCALE GENOMIC DNA]</scope>
    <source>
        <strain evidence="1 2">WH 8502</strain>
    </source>
</reference>
<proteinExistence type="predicted"/>
<dbReference type="EMBL" id="CAQK01000395">
    <property type="protein sequence ID" value="CCQ51033.1"/>
    <property type="molecule type" value="Genomic_DNA"/>
</dbReference>
<dbReference type="Proteomes" id="UP000018348">
    <property type="component" value="Unassembled WGS sequence"/>
</dbReference>
<organism evidence="1 2">
    <name type="scientific">Crocosphaera watsonii WH 8502</name>
    <dbReference type="NCBI Taxonomy" id="423474"/>
    <lineage>
        <taxon>Bacteria</taxon>
        <taxon>Bacillati</taxon>
        <taxon>Cyanobacteriota</taxon>
        <taxon>Cyanophyceae</taxon>
        <taxon>Oscillatoriophycideae</taxon>
        <taxon>Chroococcales</taxon>
        <taxon>Aphanothecaceae</taxon>
        <taxon>Crocosphaera</taxon>
    </lineage>
</organism>
<protein>
    <submittedName>
        <fullName evidence="1">Uncharacterized protein</fullName>
    </submittedName>
</protein>
<evidence type="ECO:0000313" key="1">
    <source>
        <dbReference type="EMBL" id="CCQ51033.1"/>
    </source>
</evidence>